<feature type="chain" id="PRO_5019236073" description="Periplasmic heavy metal sensor" evidence="1">
    <location>
        <begin position="23"/>
        <end position="154"/>
    </location>
</feature>
<protein>
    <recommendedName>
        <fullName evidence="3">Periplasmic heavy metal sensor</fullName>
    </recommendedName>
</protein>
<dbReference type="InterPro" id="IPR025961">
    <property type="entry name" value="Metal_resist"/>
</dbReference>
<dbReference type="Pfam" id="PF13801">
    <property type="entry name" value="Metal_resist"/>
    <property type="match status" value="1"/>
</dbReference>
<dbReference type="Gene3D" id="1.20.120.1490">
    <property type="match status" value="1"/>
</dbReference>
<evidence type="ECO:0000256" key="1">
    <source>
        <dbReference type="SAM" id="SignalP"/>
    </source>
</evidence>
<gene>
    <name evidence="2" type="ORF">PITCH_A190148</name>
</gene>
<name>A0A445MW17_9BACT</name>
<reference evidence="2" key="1">
    <citation type="submission" date="2018-01" db="EMBL/GenBank/DDBJ databases">
        <authorList>
            <person name="Regsiter A."/>
            <person name="William W."/>
        </authorList>
    </citation>
    <scope>NUCLEOTIDE SEQUENCE</scope>
    <source>
        <strain evidence="2">TRIP AH-1</strain>
    </source>
</reference>
<organism evidence="2">
    <name type="scientific">uncultured Desulfobacterium sp</name>
    <dbReference type="NCBI Taxonomy" id="201089"/>
    <lineage>
        <taxon>Bacteria</taxon>
        <taxon>Pseudomonadati</taxon>
        <taxon>Thermodesulfobacteriota</taxon>
        <taxon>Desulfobacteria</taxon>
        <taxon>Desulfobacterales</taxon>
        <taxon>Desulfobacteriaceae</taxon>
        <taxon>Desulfobacterium</taxon>
        <taxon>environmental samples</taxon>
    </lineage>
</organism>
<dbReference type="AlphaFoldDB" id="A0A445MW17"/>
<sequence>MKKKTMIVSVLIMFVFSGLALAGQAEKMGCPRGGERGMKQMMACDLNLTPEQTEKAQALTESFHKDIAPLQNRKFQCRTELKLLWMQEKPDVEKLKAKQKELHDLKGQIMEKVMDYRLSFRSLLTHEQLAKFLVRDSGGCFGHHGRKGHHGDQD</sequence>
<feature type="signal peptide" evidence="1">
    <location>
        <begin position="1"/>
        <end position="22"/>
    </location>
</feature>
<evidence type="ECO:0000313" key="2">
    <source>
        <dbReference type="EMBL" id="SPD73572.1"/>
    </source>
</evidence>
<evidence type="ECO:0008006" key="3">
    <source>
        <dbReference type="Google" id="ProtNLM"/>
    </source>
</evidence>
<keyword evidence="1" id="KW-0732">Signal</keyword>
<dbReference type="EMBL" id="OJIN01000101">
    <property type="protein sequence ID" value="SPD73572.1"/>
    <property type="molecule type" value="Genomic_DNA"/>
</dbReference>
<accession>A0A445MW17</accession>
<proteinExistence type="predicted"/>